<protein>
    <submittedName>
        <fullName evidence="6">VIT1/CCC1 family predicted Fe2+/Mn2+ transporter</fullName>
    </submittedName>
</protein>
<evidence type="ECO:0000256" key="4">
    <source>
        <dbReference type="ARBA" id="ARBA00023136"/>
    </source>
</evidence>
<feature type="transmembrane region" description="Helical" evidence="5">
    <location>
        <begin position="21"/>
        <end position="43"/>
    </location>
</feature>
<accession>A0A366FJE3</accession>
<evidence type="ECO:0000256" key="3">
    <source>
        <dbReference type="ARBA" id="ARBA00022989"/>
    </source>
</evidence>
<gene>
    <name evidence="6" type="ORF">DFR50_11191</name>
</gene>
<feature type="transmembrane region" description="Helical" evidence="5">
    <location>
        <begin position="49"/>
        <end position="72"/>
    </location>
</feature>
<organism evidence="6 7">
    <name type="scientific">Roseiarcus fermentans</name>
    <dbReference type="NCBI Taxonomy" id="1473586"/>
    <lineage>
        <taxon>Bacteria</taxon>
        <taxon>Pseudomonadati</taxon>
        <taxon>Pseudomonadota</taxon>
        <taxon>Alphaproteobacteria</taxon>
        <taxon>Hyphomicrobiales</taxon>
        <taxon>Roseiarcaceae</taxon>
        <taxon>Roseiarcus</taxon>
    </lineage>
</organism>
<name>A0A366FJE3_9HYPH</name>
<evidence type="ECO:0000256" key="5">
    <source>
        <dbReference type="SAM" id="Phobius"/>
    </source>
</evidence>
<dbReference type="GO" id="GO:0030026">
    <property type="term" value="P:intracellular manganese ion homeostasis"/>
    <property type="evidence" value="ECO:0007669"/>
    <property type="project" value="InterPro"/>
</dbReference>
<evidence type="ECO:0000256" key="2">
    <source>
        <dbReference type="ARBA" id="ARBA00022692"/>
    </source>
</evidence>
<evidence type="ECO:0000313" key="7">
    <source>
        <dbReference type="Proteomes" id="UP000253529"/>
    </source>
</evidence>
<keyword evidence="7" id="KW-1185">Reference proteome</keyword>
<dbReference type="AlphaFoldDB" id="A0A366FJE3"/>
<keyword evidence="4 5" id="KW-0472">Membrane</keyword>
<reference evidence="6 7" key="1">
    <citation type="submission" date="2018-06" db="EMBL/GenBank/DDBJ databases">
        <title>Genomic Encyclopedia of Type Strains, Phase IV (KMG-IV): sequencing the most valuable type-strain genomes for metagenomic binning, comparative biology and taxonomic classification.</title>
        <authorList>
            <person name="Goeker M."/>
        </authorList>
    </citation>
    <scope>NUCLEOTIDE SEQUENCE [LARGE SCALE GENOMIC DNA]</scope>
    <source>
        <strain evidence="6 7">DSM 24875</strain>
    </source>
</reference>
<dbReference type="Proteomes" id="UP000253529">
    <property type="component" value="Unassembled WGS sequence"/>
</dbReference>
<keyword evidence="3 5" id="KW-1133">Transmembrane helix</keyword>
<comment type="caution">
    <text evidence="6">The sequence shown here is derived from an EMBL/GenBank/DDBJ whole genome shotgun (WGS) entry which is preliminary data.</text>
</comment>
<dbReference type="Pfam" id="PF01988">
    <property type="entry name" value="VIT1"/>
    <property type="match status" value="1"/>
</dbReference>
<dbReference type="InterPro" id="IPR008217">
    <property type="entry name" value="Ccc1_fam"/>
</dbReference>
<evidence type="ECO:0000256" key="1">
    <source>
        <dbReference type="ARBA" id="ARBA00004127"/>
    </source>
</evidence>
<evidence type="ECO:0000313" key="6">
    <source>
        <dbReference type="EMBL" id="RBP13829.1"/>
    </source>
</evidence>
<feature type="transmembrane region" description="Helical" evidence="5">
    <location>
        <begin position="180"/>
        <end position="199"/>
    </location>
</feature>
<proteinExistence type="predicted"/>
<keyword evidence="2 5" id="KW-0812">Transmembrane</keyword>
<dbReference type="GO" id="GO:0005384">
    <property type="term" value="F:manganese ion transmembrane transporter activity"/>
    <property type="evidence" value="ECO:0007669"/>
    <property type="project" value="InterPro"/>
</dbReference>
<comment type="subcellular location">
    <subcellularLocation>
        <location evidence="1">Endomembrane system</location>
        <topology evidence="1">Multi-pass membrane protein</topology>
    </subcellularLocation>
</comment>
<dbReference type="EMBL" id="QNRK01000011">
    <property type="protein sequence ID" value="RBP13829.1"/>
    <property type="molecule type" value="Genomic_DNA"/>
</dbReference>
<feature type="transmembrane region" description="Helical" evidence="5">
    <location>
        <begin position="151"/>
        <end position="174"/>
    </location>
</feature>
<feature type="transmembrane region" description="Helical" evidence="5">
    <location>
        <begin position="211"/>
        <end position="233"/>
    </location>
</feature>
<dbReference type="GO" id="GO:0012505">
    <property type="term" value="C:endomembrane system"/>
    <property type="evidence" value="ECO:0007669"/>
    <property type="project" value="UniProtKB-SubCell"/>
</dbReference>
<dbReference type="RefSeq" id="WP_170153175.1">
    <property type="nucleotide sequence ID" value="NZ_QNRK01000011.1"/>
</dbReference>
<dbReference type="PANTHER" id="PTHR31851">
    <property type="entry name" value="FE(2+)/MN(2+) TRANSPORTER PCL1"/>
    <property type="match status" value="1"/>
</dbReference>
<sequence>MGDVGLLSRLKRSFLASAGDVVFGMEDGTVSIFGLVFGVAATTTDSKTVLIAGASGAVAAAVSMMAGTYLDVETARDAARRAAAALKAEMRTDARAVLDRVEARLGRLGLAPTTTAAIAELLRADPTSLEGVATALEAPEPGDGQGPAAQALWMLVADFFAAAIPIVPFVLWPVPQARAVSASVTLVLLVALGVGRALVGGRGVVRTVIETVSIGVAAALAGVAIGVAISRAFGA</sequence>